<feature type="region of interest" description="Disordered" evidence="1">
    <location>
        <begin position="1"/>
        <end position="32"/>
    </location>
</feature>
<proteinExistence type="predicted"/>
<evidence type="ECO:0000313" key="3">
    <source>
        <dbReference type="Proteomes" id="UP000198983"/>
    </source>
</evidence>
<protein>
    <submittedName>
        <fullName evidence="2">Broad specificity phosphatase PhoE</fullName>
    </submittedName>
</protein>
<keyword evidence="3" id="KW-1185">Reference proteome</keyword>
<accession>A0A1H1Y058</accession>
<dbReference type="RefSeq" id="WP_092656163.1">
    <property type="nucleotide sequence ID" value="NZ_LT629732.1"/>
</dbReference>
<dbReference type="SUPFAM" id="SSF53254">
    <property type="entry name" value="Phosphoglycerate mutase-like"/>
    <property type="match status" value="1"/>
</dbReference>
<dbReference type="AlphaFoldDB" id="A0A1H1Y058"/>
<name>A0A1H1Y058_9ACTN</name>
<organism evidence="2 3">
    <name type="scientific">Actinopolymorpha singaporensis</name>
    <dbReference type="NCBI Taxonomy" id="117157"/>
    <lineage>
        <taxon>Bacteria</taxon>
        <taxon>Bacillati</taxon>
        <taxon>Actinomycetota</taxon>
        <taxon>Actinomycetes</taxon>
        <taxon>Propionibacteriales</taxon>
        <taxon>Actinopolymorphaceae</taxon>
        <taxon>Actinopolymorpha</taxon>
    </lineage>
</organism>
<dbReference type="InterPro" id="IPR029033">
    <property type="entry name" value="His_PPase_superfam"/>
</dbReference>
<dbReference type="Gene3D" id="3.40.50.1240">
    <property type="entry name" value="Phosphoglycerate mutase-like"/>
    <property type="match status" value="1"/>
</dbReference>
<reference evidence="2 3" key="1">
    <citation type="submission" date="2016-10" db="EMBL/GenBank/DDBJ databases">
        <authorList>
            <person name="de Groot N.N."/>
        </authorList>
    </citation>
    <scope>NUCLEOTIDE SEQUENCE [LARGE SCALE GENOMIC DNA]</scope>
    <source>
        <strain evidence="2 3">DSM 22024</strain>
    </source>
</reference>
<sequence length="196" mass="21083">MTQMIHLVRHGRSAPDDARPAEEWPLHPDAGAGLTALRESGKLPVGARWFSSPEPKARATARALTGTSVGFVDGLREMTRPAQPWLGAQEWAALVRRCMSEPEVPAAPGWEAAAATADRVVGAVRRITDSCPDDDVVLVGHGTAWTLVVAALTRRPPDLQAWERLRMPDHCALRVDGEIAEIVSPWGAGEPVPDPS</sequence>
<evidence type="ECO:0000256" key="1">
    <source>
        <dbReference type="SAM" id="MobiDB-lite"/>
    </source>
</evidence>
<dbReference type="Pfam" id="PF00300">
    <property type="entry name" value="His_Phos_1"/>
    <property type="match status" value="1"/>
</dbReference>
<dbReference type="OrthoDB" id="3781049at2"/>
<gene>
    <name evidence="2" type="ORF">SAMN04489717_5224</name>
</gene>
<dbReference type="InterPro" id="IPR013078">
    <property type="entry name" value="His_Pase_superF_clade-1"/>
</dbReference>
<feature type="compositionally biased region" description="Basic and acidic residues" evidence="1">
    <location>
        <begin position="13"/>
        <end position="26"/>
    </location>
</feature>
<dbReference type="STRING" id="117157.SAMN04489717_5224"/>
<dbReference type="EMBL" id="LT629732">
    <property type="protein sequence ID" value="SDT14820.1"/>
    <property type="molecule type" value="Genomic_DNA"/>
</dbReference>
<evidence type="ECO:0000313" key="2">
    <source>
        <dbReference type="EMBL" id="SDT14820.1"/>
    </source>
</evidence>
<dbReference type="Proteomes" id="UP000198983">
    <property type="component" value="Chromosome I"/>
</dbReference>